<dbReference type="Proteomes" id="UP000066284">
    <property type="component" value="Chromosome 1"/>
</dbReference>
<name>A0A0S4KTU1_9BACT</name>
<protein>
    <submittedName>
        <fullName evidence="1">Uncharacterized protein</fullName>
    </submittedName>
</protein>
<gene>
    <name evidence="1" type="ORF">NITINOP_2896</name>
</gene>
<dbReference type="STRING" id="1715989.NITINOP_2896"/>
<keyword evidence="2" id="KW-1185">Reference proteome</keyword>
<evidence type="ECO:0000313" key="2">
    <source>
        <dbReference type="Proteomes" id="UP000066284"/>
    </source>
</evidence>
<sequence length="285" mass="31670">MSMLKIIIVGLLAVVAIAAAVVYGALNWADGTRQLRARIENACMPITPKVVNFHELAGLPEPVQQYFRAVLKEGRPMVAGVRVRHQGTFNMGETADQWRPFTSDQRVITRRPGFDWDGRIKMMPGLTVRVHDAYVAGEGILYAALLGLIPLVDLRGAGDVAEGELMRFFAEAAWYPTALLPSQGVRWEPLDARSARAMLTDGAITVTMLFGFNGAGGIETVRVEARGRTIGKKVIPTPWQGRFWNYQERGGMQVPLEGEVAWLLPEGTKPYWRGRITEIEYEFAK</sequence>
<accession>A0A0S4KTU1</accession>
<reference evidence="2" key="1">
    <citation type="submission" date="2015-09" db="EMBL/GenBank/DDBJ databases">
        <authorList>
            <person name="Daims H."/>
        </authorList>
    </citation>
    <scope>NUCLEOTIDE SEQUENCE [LARGE SCALE GENOMIC DNA]</scope>
</reference>
<evidence type="ECO:0000313" key="1">
    <source>
        <dbReference type="EMBL" id="CUQ67868.1"/>
    </source>
</evidence>
<organism evidence="1 2">
    <name type="scientific">Candidatus Nitrospira inopinata</name>
    <dbReference type="NCBI Taxonomy" id="1715989"/>
    <lineage>
        <taxon>Bacteria</taxon>
        <taxon>Pseudomonadati</taxon>
        <taxon>Nitrospirota</taxon>
        <taxon>Nitrospiria</taxon>
        <taxon>Nitrospirales</taxon>
        <taxon>Nitrospiraceae</taxon>
        <taxon>Nitrospira</taxon>
    </lineage>
</organism>
<dbReference type="EMBL" id="LN885086">
    <property type="protein sequence ID" value="CUQ67868.1"/>
    <property type="molecule type" value="Genomic_DNA"/>
</dbReference>
<dbReference type="InterPro" id="IPR054213">
    <property type="entry name" value="DUF6920"/>
</dbReference>
<dbReference type="Pfam" id="PF21900">
    <property type="entry name" value="DUF6920"/>
    <property type="match status" value="1"/>
</dbReference>
<dbReference type="KEGG" id="nio:NITINOP_2896"/>
<dbReference type="AlphaFoldDB" id="A0A0S4KTU1"/>
<proteinExistence type="predicted"/>